<sequence>MPKSTEDCIREYIEAQAGRVLTNLAEPTLQAELLVAGKMRICTFSCRKNPLKIAVIVGRAQADVEVFLDELIRIDPQGDFSYRVGNDSEYIYWVFDLLVPDGSLTKLLGLWHSLAEIEVAKLDSISLLDDQEGSGISGYEFPVVSTLRH</sequence>
<dbReference type="Proteomes" id="UP000177107">
    <property type="component" value="Unassembled WGS sequence"/>
</dbReference>
<reference evidence="1 2" key="1">
    <citation type="journal article" date="2016" name="Nat. Commun.">
        <title>Thousands of microbial genomes shed light on interconnected biogeochemical processes in an aquifer system.</title>
        <authorList>
            <person name="Anantharaman K."/>
            <person name="Brown C.T."/>
            <person name="Hug L.A."/>
            <person name="Sharon I."/>
            <person name="Castelle C.J."/>
            <person name="Probst A.J."/>
            <person name="Thomas B.C."/>
            <person name="Singh A."/>
            <person name="Wilkins M.J."/>
            <person name="Karaoz U."/>
            <person name="Brodie E.L."/>
            <person name="Williams K.H."/>
            <person name="Hubbard S.S."/>
            <person name="Banfield J.F."/>
        </authorList>
    </citation>
    <scope>NUCLEOTIDE SEQUENCE [LARGE SCALE GENOMIC DNA]</scope>
</reference>
<evidence type="ECO:0000313" key="2">
    <source>
        <dbReference type="Proteomes" id="UP000177107"/>
    </source>
</evidence>
<organism evidence="1 2">
    <name type="scientific">Candidatus Kaiserbacteria bacterium RIFCSPHIGHO2_02_FULL_56_30</name>
    <dbReference type="NCBI Taxonomy" id="1798499"/>
    <lineage>
        <taxon>Bacteria</taxon>
        <taxon>Candidatus Kaiseribacteriota</taxon>
    </lineage>
</organism>
<dbReference type="AlphaFoldDB" id="A0A1F6E4Z1"/>
<dbReference type="EMBL" id="MFLM01000005">
    <property type="protein sequence ID" value="OGG68701.1"/>
    <property type="molecule type" value="Genomic_DNA"/>
</dbReference>
<comment type="caution">
    <text evidence="1">The sequence shown here is derived from an EMBL/GenBank/DDBJ whole genome shotgun (WGS) entry which is preliminary data.</text>
</comment>
<name>A0A1F6E4Z1_9BACT</name>
<evidence type="ECO:0000313" key="1">
    <source>
        <dbReference type="EMBL" id="OGG68701.1"/>
    </source>
</evidence>
<proteinExistence type="predicted"/>
<dbReference type="STRING" id="1798499.A3C95_00885"/>
<protein>
    <submittedName>
        <fullName evidence="1">Uncharacterized protein</fullName>
    </submittedName>
</protein>
<gene>
    <name evidence="1" type="ORF">A3C95_00885</name>
</gene>
<accession>A0A1F6E4Z1</accession>